<keyword evidence="3 9" id="KW-0808">Transferase</keyword>
<dbReference type="Proteomes" id="UP000183104">
    <property type="component" value="Unassembled WGS sequence"/>
</dbReference>
<comment type="subcellular location">
    <subcellularLocation>
        <location evidence="1">Cell membrane</location>
        <topology evidence="1">Multi-pass membrane protein</topology>
    </subcellularLocation>
</comment>
<keyword evidence="4 8" id="KW-0812">Transmembrane</keyword>
<dbReference type="GO" id="GO:0044038">
    <property type="term" value="P:cell wall macromolecule biosynthetic process"/>
    <property type="evidence" value="ECO:0007669"/>
    <property type="project" value="TreeGrafter"/>
</dbReference>
<feature type="transmembrane region" description="Helical" evidence="8">
    <location>
        <begin position="179"/>
        <end position="196"/>
    </location>
</feature>
<comment type="cofactor">
    <cofactor evidence="7">
        <name>Mg(2+)</name>
        <dbReference type="ChEBI" id="CHEBI:18420"/>
    </cofactor>
</comment>
<name>A0A1G5C7U7_9GAMM</name>
<evidence type="ECO:0000256" key="1">
    <source>
        <dbReference type="ARBA" id="ARBA00004651"/>
    </source>
</evidence>
<dbReference type="GO" id="GO:0009103">
    <property type="term" value="P:lipopolysaccharide biosynthetic process"/>
    <property type="evidence" value="ECO:0007669"/>
    <property type="project" value="TreeGrafter"/>
</dbReference>
<keyword evidence="6 8" id="KW-0472">Membrane</keyword>
<protein>
    <submittedName>
        <fullName evidence="9">UDP-GlcNAc:undecaprenyl-phosphate GlcNAc-1-phosphate transferase</fullName>
    </submittedName>
</protein>
<dbReference type="GO" id="GO:0016780">
    <property type="term" value="F:phosphotransferase activity, for other substituted phosphate groups"/>
    <property type="evidence" value="ECO:0007669"/>
    <property type="project" value="InterPro"/>
</dbReference>
<feature type="transmembrane region" description="Helical" evidence="8">
    <location>
        <begin position="66"/>
        <end position="83"/>
    </location>
</feature>
<keyword evidence="7" id="KW-0460">Magnesium</keyword>
<dbReference type="GO" id="GO:0046872">
    <property type="term" value="F:metal ion binding"/>
    <property type="evidence" value="ECO:0007669"/>
    <property type="project" value="UniProtKB-KW"/>
</dbReference>
<dbReference type="Pfam" id="PF00953">
    <property type="entry name" value="Glycos_transf_4"/>
    <property type="match status" value="1"/>
</dbReference>
<keyword evidence="7" id="KW-0479">Metal-binding</keyword>
<dbReference type="InterPro" id="IPR000715">
    <property type="entry name" value="Glycosyl_transferase_4"/>
</dbReference>
<keyword evidence="10" id="KW-1185">Reference proteome</keyword>
<dbReference type="EMBL" id="FMUN01000002">
    <property type="protein sequence ID" value="SCX98388.1"/>
    <property type="molecule type" value="Genomic_DNA"/>
</dbReference>
<dbReference type="GO" id="GO:0071555">
    <property type="term" value="P:cell wall organization"/>
    <property type="evidence" value="ECO:0007669"/>
    <property type="project" value="TreeGrafter"/>
</dbReference>
<evidence type="ECO:0000256" key="8">
    <source>
        <dbReference type="SAM" id="Phobius"/>
    </source>
</evidence>
<proteinExistence type="predicted"/>
<dbReference type="OrthoDB" id="9803238at2"/>
<evidence type="ECO:0000256" key="7">
    <source>
        <dbReference type="PIRSR" id="PIRSR600715-1"/>
    </source>
</evidence>
<accession>A0A1G5C7U7</accession>
<feature type="binding site" evidence="7">
    <location>
        <position position="147"/>
    </location>
    <ligand>
        <name>Mg(2+)</name>
        <dbReference type="ChEBI" id="CHEBI:18420"/>
    </ligand>
</feature>
<dbReference type="PANTHER" id="PTHR22926">
    <property type="entry name" value="PHOSPHO-N-ACETYLMURAMOYL-PENTAPEPTIDE-TRANSFERASE"/>
    <property type="match status" value="1"/>
</dbReference>
<evidence type="ECO:0000313" key="10">
    <source>
        <dbReference type="Proteomes" id="UP000183104"/>
    </source>
</evidence>
<dbReference type="AlphaFoldDB" id="A0A1G5C7U7"/>
<dbReference type="CDD" id="cd06853">
    <property type="entry name" value="GT_WecA_like"/>
    <property type="match status" value="1"/>
</dbReference>
<evidence type="ECO:0000256" key="6">
    <source>
        <dbReference type="ARBA" id="ARBA00023136"/>
    </source>
</evidence>
<organism evidence="9 10">
    <name type="scientific">Thiohalorhabdus denitrificans</name>
    <dbReference type="NCBI Taxonomy" id="381306"/>
    <lineage>
        <taxon>Bacteria</taxon>
        <taxon>Pseudomonadati</taxon>
        <taxon>Pseudomonadota</taxon>
        <taxon>Gammaproteobacteria</taxon>
        <taxon>Thiohalorhabdales</taxon>
        <taxon>Thiohalorhabdaceae</taxon>
        <taxon>Thiohalorhabdus</taxon>
    </lineage>
</organism>
<dbReference type="STRING" id="381306.AN478_10515"/>
<feature type="transmembrane region" description="Helical" evidence="8">
    <location>
        <begin position="283"/>
        <end position="304"/>
    </location>
</feature>
<keyword evidence="5 8" id="KW-1133">Transmembrane helix</keyword>
<reference evidence="10" key="1">
    <citation type="submission" date="2016-10" db="EMBL/GenBank/DDBJ databases">
        <authorList>
            <person name="Varghese N."/>
        </authorList>
    </citation>
    <scope>NUCLEOTIDE SEQUENCE [LARGE SCALE GENOMIC DNA]</scope>
    <source>
        <strain evidence="10">HL 19</strain>
    </source>
</reference>
<feature type="transmembrane region" description="Helical" evidence="8">
    <location>
        <begin position="39"/>
        <end position="59"/>
    </location>
</feature>
<gene>
    <name evidence="9" type="ORF">SAMN05661077_0934</name>
</gene>
<feature type="transmembrane region" description="Helical" evidence="8">
    <location>
        <begin position="241"/>
        <end position="262"/>
    </location>
</feature>
<feature type="transmembrane region" description="Helical" evidence="8">
    <location>
        <begin position="208"/>
        <end position="229"/>
    </location>
</feature>
<feature type="transmembrane region" description="Helical" evidence="8">
    <location>
        <begin position="95"/>
        <end position="116"/>
    </location>
</feature>
<dbReference type="PANTHER" id="PTHR22926:SF3">
    <property type="entry name" value="UNDECAPRENYL-PHOSPHATE ALPHA-N-ACETYLGLUCOSAMINYL 1-PHOSPHATE TRANSFERASE"/>
    <property type="match status" value="1"/>
</dbReference>
<sequence length="359" mass="38328">MAYFLPFSVSLLLIRLLMPVSHRLGWVDRPGGHKVHKQTTPVIGGLGVAAGTLVTLLWLEPSAVSGWEVYLMASLVLIGVGAWDDRAPLPALLRIAIQCLVTYWVVAYGGMVVESLGTFPIIGELRLGPLAEPFTVLVTVGLMNALNMLDGLDGLLGGVVMAILGVLGLAALTGGAQDYGQLALVVLTAVAAFYIYNFRWPGRNRALVFLGDAGSTWLGLTLAWLAIGISHTTPAALDKAAVAWVLALPVLDTLSTIALRLSKGKHPMEPGHEHIHFVLRDHGVSVNATVLLVTGLTAVMGLVGLGMARIGLADYWILTAFLLLFILYAESIQHLRRLGSWFGWLLPKGARERSQGPGA</sequence>
<evidence type="ECO:0000256" key="2">
    <source>
        <dbReference type="ARBA" id="ARBA00022475"/>
    </source>
</evidence>
<keyword evidence="2" id="KW-1003">Cell membrane</keyword>
<evidence type="ECO:0000256" key="5">
    <source>
        <dbReference type="ARBA" id="ARBA00022989"/>
    </source>
</evidence>
<evidence type="ECO:0000256" key="4">
    <source>
        <dbReference type="ARBA" id="ARBA00022692"/>
    </source>
</evidence>
<feature type="binding site" evidence="7">
    <location>
        <position position="212"/>
    </location>
    <ligand>
        <name>Mg(2+)</name>
        <dbReference type="ChEBI" id="CHEBI:18420"/>
    </ligand>
</feature>
<feature type="transmembrane region" description="Helical" evidence="8">
    <location>
        <begin position="310"/>
        <end position="329"/>
    </location>
</feature>
<evidence type="ECO:0000313" key="9">
    <source>
        <dbReference type="EMBL" id="SCX98388.1"/>
    </source>
</evidence>
<dbReference type="GO" id="GO:0005886">
    <property type="term" value="C:plasma membrane"/>
    <property type="evidence" value="ECO:0007669"/>
    <property type="project" value="UniProtKB-SubCell"/>
</dbReference>
<evidence type="ECO:0000256" key="3">
    <source>
        <dbReference type="ARBA" id="ARBA00022679"/>
    </source>
</evidence>
<feature type="transmembrane region" description="Helical" evidence="8">
    <location>
        <begin position="152"/>
        <end position="173"/>
    </location>
</feature>